<accession>A0A421B6B7</accession>
<sequence length="74" mass="8223">MTHPSHYPDGLTGPIVDALLAEMDATVEPIQRPTSPFAMHEIDTRRERREMNRAMGAQVRSLPVRVVVSRGEAA</sequence>
<comment type="caution">
    <text evidence="1">The sequence shown here is derived from an EMBL/GenBank/DDBJ whole genome shotgun (WGS) entry which is preliminary data.</text>
</comment>
<keyword evidence="2" id="KW-1185">Reference proteome</keyword>
<dbReference type="AlphaFoldDB" id="A0A421B6B7"/>
<organism evidence="1 2">
    <name type="scientific">Actinokineospora cianjurensis</name>
    <dbReference type="NCBI Taxonomy" id="585224"/>
    <lineage>
        <taxon>Bacteria</taxon>
        <taxon>Bacillati</taxon>
        <taxon>Actinomycetota</taxon>
        <taxon>Actinomycetes</taxon>
        <taxon>Pseudonocardiales</taxon>
        <taxon>Pseudonocardiaceae</taxon>
        <taxon>Actinokineospora</taxon>
    </lineage>
</organism>
<evidence type="ECO:0000313" key="2">
    <source>
        <dbReference type="Proteomes" id="UP000282454"/>
    </source>
</evidence>
<dbReference type="RefSeq" id="WP_121388928.1">
    <property type="nucleotide sequence ID" value="NZ_RCDD01000001.1"/>
</dbReference>
<protein>
    <submittedName>
        <fullName evidence="1">Uncharacterized protein</fullName>
    </submittedName>
</protein>
<gene>
    <name evidence="1" type="ORF">CLV68_0427</name>
</gene>
<proteinExistence type="predicted"/>
<dbReference type="EMBL" id="RCDD01000001">
    <property type="protein sequence ID" value="RLK59937.1"/>
    <property type="molecule type" value="Genomic_DNA"/>
</dbReference>
<evidence type="ECO:0000313" key="1">
    <source>
        <dbReference type="EMBL" id="RLK59937.1"/>
    </source>
</evidence>
<name>A0A421B6B7_9PSEU</name>
<reference evidence="1 2" key="1">
    <citation type="submission" date="2018-10" db="EMBL/GenBank/DDBJ databases">
        <title>Genomic Encyclopedia of Archaeal and Bacterial Type Strains, Phase II (KMG-II): from individual species to whole genera.</title>
        <authorList>
            <person name="Goeker M."/>
        </authorList>
    </citation>
    <scope>NUCLEOTIDE SEQUENCE [LARGE SCALE GENOMIC DNA]</scope>
    <source>
        <strain evidence="1 2">DSM 45657</strain>
    </source>
</reference>
<dbReference type="OrthoDB" id="9896068at2"/>
<dbReference type="Proteomes" id="UP000282454">
    <property type="component" value="Unassembled WGS sequence"/>
</dbReference>